<name>A0A1Q8VDH3_9ACTO</name>
<comment type="similarity">
    <text evidence="1">Belongs to the SorC transcriptional regulatory family.</text>
</comment>
<dbReference type="AlphaFoldDB" id="A0A1Q8VDH3"/>
<dbReference type="EMBL" id="MSKJ01000002">
    <property type="protein sequence ID" value="OLO46158.1"/>
    <property type="molecule type" value="Genomic_DNA"/>
</dbReference>
<dbReference type="Gene3D" id="1.10.10.10">
    <property type="entry name" value="Winged helix-like DNA-binding domain superfamily/Winged helix DNA-binding domain"/>
    <property type="match status" value="1"/>
</dbReference>
<dbReference type="Gene3D" id="3.40.50.1360">
    <property type="match status" value="1"/>
</dbReference>
<organism evidence="6 7">
    <name type="scientific">Actinomyces oris</name>
    <dbReference type="NCBI Taxonomy" id="544580"/>
    <lineage>
        <taxon>Bacteria</taxon>
        <taxon>Bacillati</taxon>
        <taxon>Actinomycetota</taxon>
        <taxon>Actinomycetes</taxon>
        <taxon>Actinomycetales</taxon>
        <taxon>Actinomycetaceae</taxon>
        <taxon>Actinomyces</taxon>
    </lineage>
</organism>
<evidence type="ECO:0000256" key="4">
    <source>
        <dbReference type="ARBA" id="ARBA00023163"/>
    </source>
</evidence>
<proteinExistence type="inferred from homology"/>
<accession>A0A1Q8VDH3</accession>
<dbReference type="Pfam" id="PF04198">
    <property type="entry name" value="Sugar-bind"/>
    <property type="match status" value="1"/>
</dbReference>
<dbReference type="OrthoDB" id="186585at2"/>
<dbReference type="Proteomes" id="UP000186857">
    <property type="component" value="Unassembled WGS sequence"/>
</dbReference>
<dbReference type="SUPFAM" id="SSF46785">
    <property type="entry name" value="Winged helix' DNA-binding domain"/>
    <property type="match status" value="1"/>
</dbReference>
<keyword evidence="3" id="KW-0238">DNA-binding</keyword>
<evidence type="ECO:0000256" key="1">
    <source>
        <dbReference type="ARBA" id="ARBA00010466"/>
    </source>
</evidence>
<evidence type="ECO:0000256" key="2">
    <source>
        <dbReference type="ARBA" id="ARBA00023015"/>
    </source>
</evidence>
<dbReference type="InterPro" id="IPR007324">
    <property type="entry name" value="Sugar-bd_dom_put"/>
</dbReference>
<dbReference type="InterPro" id="IPR037171">
    <property type="entry name" value="NagB/RpiA_transferase-like"/>
</dbReference>
<comment type="caution">
    <text evidence="6">The sequence shown here is derived from an EMBL/GenBank/DDBJ whole genome shotgun (WGS) entry which is preliminary data.</text>
</comment>
<keyword evidence="2" id="KW-0805">Transcription regulation</keyword>
<feature type="domain" description="Sugar-binding" evidence="5">
    <location>
        <begin position="61"/>
        <end position="317"/>
    </location>
</feature>
<dbReference type="PANTHER" id="PTHR34294:SF1">
    <property type="entry name" value="TRANSCRIPTIONAL REGULATOR LSRR"/>
    <property type="match status" value="1"/>
</dbReference>
<evidence type="ECO:0000259" key="5">
    <source>
        <dbReference type="Pfam" id="PF04198"/>
    </source>
</evidence>
<dbReference type="InterPro" id="IPR036388">
    <property type="entry name" value="WH-like_DNA-bd_sf"/>
</dbReference>
<dbReference type="InterPro" id="IPR051054">
    <property type="entry name" value="SorC_transcr_regulators"/>
</dbReference>
<evidence type="ECO:0000256" key="3">
    <source>
        <dbReference type="ARBA" id="ARBA00023125"/>
    </source>
</evidence>
<evidence type="ECO:0000313" key="6">
    <source>
        <dbReference type="EMBL" id="OLO46158.1"/>
    </source>
</evidence>
<dbReference type="RefSeq" id="WP_009393732.1">
    <property type="nucleotide sequence ID" value="NZ_MSKJ01000002.1"/>
</dbReference>
<reference evidence="6 7" key="1">
    <citation type="submission" date="2016-12" db="EMBL/GenBank/DDBJ databases">
        <title>Genomic Comparison of strains in the 'Actinomyces naeslundii' Group.</title>
        <authorList>
            <person name="Mughal S.R."/>
            <person name="Do T."/>
            <person name="Gilbert S.C."/>
            <person name="Witherden E.A."/>
            <person name="Didelot X."/>
            <person name="Beighton D."/>
        </authorList>
    </citation>
    <scope>NUCLEOTIDE SEQUENCE [LARGE SCALE GENOMIC DNA]</scope>
    <source>
        <strain evidence="6 7">CCUG 33920</strain>
    </source>
</reference>
<evidence type="ECO:0000313" key="7">
    <source>
        <dbReference type="Proteomes" id="UP000186857"/>
    </source>
</evidence>
<dbReference type="GO" id="GO:0003677">
    <property type="term" value="F:DNA binding"/>
    <property type="evidence" value="ECO:0007669"/>
    <property type="project" value="UniProtKB-KW"/>
</dbReference>
<gene>
    <name evidence="6" type="ORF">BKH29_01730</name>
</gene>
<dbReference type="GO" id="GO:0030246">
    <property type="term" value="F:carbohydrate binding"/>
    <property type="evidence" value="ECO:0007669"/>
    <property type="project" value="InterPro"/>
</dbReference>
<dbReference type="PANTHER" id="PTHR34294">
    <property type="entry name" value="TRANSCRIPTIONAL REGULATOR-RELATED"/>
    <property type="match status" value="1"/>
</dbReference>
<protein>
    <submittedName>
        <fullName evidence="6">Sugar-binding protein</fullName>
    </submittedName>
</protein>
<keyword evidence="4" id="KW-0804">Transcription</keyword>
<dbReference type="InterPro" id="IPR036390">
    <property type="entry name" value="WH_DNA-bd_sf"/>
</dbReference>
<sequence length="319" mass="34557">MCAQLTRERASLLLEVAHLYWDEDLDQATIASKMGYSRPTVSRMLSEARRHGVVTVTVSHPIERLMALEEQLAQAFGLKEARVAEDRADGVTGPGTEVARVCGDLLLEHCGPRSVIAVSNGRAVGAVVHHLPERVWPESTAVAMLGSAGESFHLEDGPDICRNLALRLGGHYRSLPVPLVFDSLKNTRAVRSEERVATTLELAARSDVALTGVGAVEETTSSPLLRRWMTPAVMRECRRKNVVAHVCGHHLDTEGNHVRTALCNRTLCLDPSRLSEIPLVIGVAAGRDKVGALRATLRGSYLSALVTDEGTARSLLESV</sequence>
<dbReference type="SUPFAM" id="SSF100950">
    <property type="entry name" value="NagB/RpiA/CoA transferase-like"/>
    <property type="match status" value="1"/>
</dbReference>